<organism evidence="3 4">
    <name type="scientific">Austropuccinia psidii MF-1</name>
    <dbReference type="NCBI Taxonomy" id="1389203"/>
    <lineage>
        <taxon>Eukaryota</taxon>
        <taxon>Fungi</taxon>
        <taxon>Dikarya</taxon>
        <taxon>Basidiomycota</taxon>
        <taxon>Pucciniomycotina</taxon>
        <taxon>Pucciniomycetes</taxon>
        <taxon>Pucciniales</taxon>
        <taxon>Sphaerophragmiaceae</taxon>
        <taxon>Austropuccinia</taxon>
    </lineage>
</organism>
<evidence type="ECO:0000313" key="3">
    <source>
        <dbReference type="EMBL" id="MBW0538707.1"/>
    </source>
</evidence>
<reference evidence="3" key="1">
    <citation type="submission" date="2021-03" db="EMBL/GenBank/DDBJ databases">
        <title>Draft genome sequence of rust myrtle Austropuccinia psidii MF-1, a brazilian biotype.</title>
        <authorList>
            <person name="Quecine M.C."/>
            <person name="Pachon D.M.R."/>
            <person name="Bonatelli M.L."/>
            <person name="Correr F.H."/>
            <person name="Franceschini L.M."/>
            <person name="Leite T.F."/>
            <person name="Margarido G.R.A."/>
            <person name="Almeida C.A."/>
            <person name="Ferrarezi J.A."/>
            <person name="Labate C.A."/>
        </authorList>
    </citation>
    <scope>NUCLEOTIDE SEQUENCE</scope>
    <source>
        <strain evidence="3">MF-1</strain>
    </source>
</reference>
<dbReference type="EMBL" id="AVOT02043285">
    <property type="protein sequence ID" value="MBW0538707.1"/>
    <property type="molecule type" value="Genomic_DNA"/>
</dbReference>
<feature type="region of interest" description="Disordered" evidence="2">
    <location>
        <begin position="66"/>
        <end position="90"/>
    </location>
</feature>
<dbReference type="AlphaFoldDB" id="A0A9Q3IFK8"/>
<gene>
    <name evidence="3" type="ORF">O181_078422</name>
</gene>
<dbReference type="GO" id="GO:0006397">
    <property type="term" value="P:mRNA processing"/>
    <property type="evidence" value="ECO:0007669"/>
    <property type="project" value="UniProtKB-KW"/>
</dbReference>
<dbReference type="Proteomes" id="UP000765509">
    <property type="component" value="Unassembled WGS sequence"/>
</dbReference>
<accession>A0A9Q3IFK8</accession>
<comment type="caution">
    <text evidence="3">The sequence shown here is derived from an EMBL/GenBank/DDBJ whole genome shotgun (WGS) entry which is preliminary data.</text>
</comment>
<dbReference type="GO" id="GO:0008270">
    <property type="term" value="F:zinc ion binding"/>
    <property type="evidence" value="ECO:0007669"/>
    <property type="project" value="InterPro"/>
</dbReference>
<sequence length="90" mass="10241">MEDITTRTKMGINWYKALMYNRTSGKPIPKPNKPHEKAPFKCNKCGITSHLANTCPKKTQINEMEIGKDYTQETNDVPLHESDSGLSEEE</sequence>
<proteinExistence type="predicted"/>
<dbReference type="GO" id="GO:0003676">
    <property type="term" value="F:nucleic acid binding"/>
    <property type="evidence" value="ECO:0007669"/>
    <property type="project" value="InterPro"/>
</dbReference>
<keyword evidence="1" id="KW-0507">mRNA processing</keyword>
<evidence type="ECO:0000313" key="4">
    <source>
        <dbReference type="Proteomes" id="UP000765509"/>
    </source>
</evidence>
<dbReference type="Gene3D" id="4.10.60.10">
    <property type="entry name" value="Zinc finger, CCHC-type"/>
    <property type="match status" value="1"/>
</dbReference>
<evidence type="ECO:0000256" key="1">
    <source>
        <dbReference type="ARBA" id="ARBA00022664"/>
    </source>
</evidence>
<dbReference type="InterPro" id="IPR036875">
    <property type="entry name" value="Znf_CCHC_sf"/>
</dbReference>
<evidence type="ECO:0000256" key="2">
    <source>
        <dbReference type="SAM" id="MobiDB-lite"/>
    </source>
</evidence>
<keyword evidence="4" id="KW-1185">Reference proteome</keyword>
<name>A0A9Q3IFK8_9BASI</name>
<dbReference type="SUPFAM" id="SSF57756">
    <property type="entry name" value="Retrovirus zinc finger-like domains"/>
    <property type="match status" value="1"/>
</dbReference>
<evidence type="ECO:0008006" key="5">
    <source>
        <dbReference type="Google" id="ProtNLM"/>
    </source>
</evidence>
<protein>
    <recommendedName>
        <fullName evidence="5">CCHC-type domain-containing protein</fullName>
    </recommendedName>
</protein>